<comment type="caution">
    <text evidence="2">The sequence shown here is derived from an EMBL/GenBank/DDBJ whole genome shotgun (WGS) entry which is preliminary data.</text>
</comment>
<evidence type="ECO:0000313" key="3">
    <source>
        <dbReference type="Proteomes" id="UP000663828"/>
    </source>
</evidence>
<proteinExistence type="predicted"/>
<sequence>MAKRTSLLDDKLLSGMILHNIAVTSKMNFRINEILNEQQMGLVNSYKQMYNYDPSLLFLMSLGMMSHFAGASYYTHFASTDHRPVQLYMWILGPSGSGKTHAFRQMEKAITKTEKMFPSTYLKPVMVNGALTEEHLSSVVTHTNHIGLRQHLASNSKILLNDDADIIAENYGLYNATDGGKEHERNLILCGHDGFRRNRYSENNPSFNHLCVIVHLFGTVRYVFEMSKSEREDIYGAVFDQSYSVADEQSQFQSQNDHSSMYTLWNLIIDLNESNDQKLDQQQQIRDFYAKAAATVLRIACLMQLYYNSMSILSEVYETVVYSEGDDEDSTINEKFIERVQNIIRSKFYVYDLTYLPRKNVNQTTMDPMIIVHKDAVLAAWKWYEHQLDVVTTLFTIDYNFSAKSVTKHSTTVSEQTRLKELIMLCEFNIFPLSTLTDRHPITGQTGILKNRPALGEQALQELINDGLLKFNYFLMDSRNRKIKSYMKIPITKSNDIFQEFIKNKLIKHGINVEEYFSVYRTSSIPPNNKLSPLSIEIFKHSSCLVPYYKYYKTHLETVTQDHIQNGNIQEVEDGCFATTNNEIFSCNYDEIENLLLCNRRKQMNDNCNAINPTKPTTSFPAQLEKTTESIVNVPCITSGKDYETQHQGLDEESIDEQQVADVNNKTSELVTLQISQDLDNCSISACSNQVETEILNESTDDARSSTSAAYKIKEVNKTGEKHTEQAVKKAMNNILCSKSVIYTKTDLTQICNRPSIRLEAIARLIGAELLEHRDDLWVEPSRSKKIIKKEIRRSLREGWIKKAPQLQSNTSKFKFIESLQKNVNMSLEDYMKSFYPHQKENVFTNNNWTLSDECINIFQSHTFYVEHVRWDFERFRLSDVSKETDTNNENELPLTQISRSLPCEKSITDDILQELTQQAHIDGTTETEITSTLSLAARPKRKLRIVDDKKINMNADFADVTTRTLVEITDEEHTLILMMRTMCLNEIMCVMNWNKFFPRELPNKHEHIRNIISLHFGKSYEVHNVRTIIEFISTQPLFDAMFQQYSIREMIDKYSAKNIAESTNAHELYLQPYTTTCIECQTSLKPVYVHRSKTVMSLTRTYKAHFDQNLIQNTVSFEGYTNAYNSKIKLINKRLGHNAAAGDGSCISVLNEKNFQMVWLFINIAKFKFMTTNEKIVQIPMSVRDIDECNPYFLLIKNDLYKTFVGFWTNHQRFTKKCDPETCSKIFVVDGHQKANRLMGCLHSPLRKEPGVDRRYCQHHQPAILEANARTTNAAFEIIKKDKEQALNKLALSDYINNDSQYDDRLCNVFRSGVNIKCKISSFGFLATFLSCAVIVGFTELPCSEGMRRVLHHILTIMRFGQLPIAMCYDCACTLKLFIKRYFGTEDLKSTNFTEFSIHLTMAIDRSHVKNHTRSMCKTVMQPDHPSHNDIFKSINTQVAEQMFSYLSQFKSSFRGYNYPKSSIFFTVLFHLKNCKTTGIDSYDQAV</sequence>
<dbReference type="Proteomes" id="UP000663828">
    <property type="component" value="Unassembled WGS sequence"/>
</dbReference>
<evidence type="ECO:0000313" key="2">
    <source>
        <dbReference type="EMBL" id="CAF1594552.1"/>
    </source>
</evidence>
<evidence type="ECO:0000256" key="1">
    <source>
        <dbReference type="SAM" id="Phobius"/>
    </source>
</evidence>
<name>A0A816ADT2_ADIRI</name>
<organism evidence="2 3">
    <name type="scientific">Adineta ricciae</name>
    <name type="common">Rotifer</name>
    <dbReference type="NCBI Taxonomy" id="249248"/>
    <lineage>
        <taxon>Eukaryota</taxon>
        <taxon>Metazoa</taxon>
        <taxon>Spiralia</taxon>
        <taxon>Gnathifera</taxon>
        <taxon>Rotifera</taxon>
        <taxon>Eurotatoria</taxon>
        <taxon>Bdelloidea</taxon>
        <taxon>Adinetida</taxon>
        <taxon>Adinetidae</taxon>
        <taxon>Adineta</taxon>
    </lineage>
</organism>
<reference evidence="2" key="1">
    <citation type="submission" date="2021-02" db="EMBL/GenBank/DDBJ databases">
        <authorList>
            <person name="Nowell W R."/>
        </authorList>
    </citation>
    <scope>NUCLEOTIDE SEQUENCE</scope>
</reference>
<protein>
    <submittedName>
        <fullName evidence="2">Uncharacterized protein</fullName>
    </submittedName>
</protein>
<dbReference type="EMBL" id="CAJNOR010006408">
    <property type="protein sequence ID" value="CAF1594552.1"/>
    <property type="molecule type" value="Genomic_DNA"/>
</dbReference>
<accession>A0A816ADT2</accession>
<keyword evidence="1" id="KW-0812">Transmembrane</keyword>
<keyword evidence="1" id="KW-0472">Membrane</keyword>
<feature type="transmembrane region" description="Helical" evidence="1">
    <location>
        <begin position="56"/>
        <end position="74"/>
    </location>
</feature>
<keyword evidence="3" id="KW-1185">Reference proteome</keyword>
<keyword evidence="1" id="KW-1133">Transmembrane helix</keyword>
<gene>
    <name evidence="2" type="ORF">XAT740_LOCUS46938</name>
</gene>